<name>A0A5C0SF41_CRATE</name>
<dbReference type="Pfam" id="PF07833">
    <property type="entry name" value="Cu_amine_oxidN1"/>
    <property type="match status" value="1"/>
</dbReference>
<gene>
    <name evidence="2" type="ORF">FQB35_11870</name>
</gene>
<dbReference type="RefSeq" id="WP_148810097.1">
    <property type="nucleotide sequence ID" value="NZ_CP042243.1"/>
</dbReference>
<dbReference type="Gene3D" id="3.30.457.10">
    <property type="entry name" value="Copper amine oxidase-like, N-terminal domain"/>
    <property type="match status" value="1"/>
</dbReference>
<evidence type="ECO:0000313" key="3">
    <source>
        <dbReference type="Proteomes" id="UP000324646"/>
    </source>
</evidence>
<evidence type="ECO:0000313" key="2">
    <source>
        <dbReference type="EMBL" id="QEK12961.1"/>
    </source>
</evidence>
<dbReference type="AlphaFoldDB" id="A0A5C0SF41"/>
<feature type="domain" description="Copper amine oxidase-like N-terminal" evidence="1">
    <location>
        <begin position="52"/>
        <end position="166"/>
    </location>
</feature>
<evidence type="ECO:0000259" key="1">
    <source>
        <dbReference type="Pfam" id="PF07833"/>
    </source>
</evidence>
<keyword evidence="3" id="KW-1185">Reference proteome</keyword>
<protein>
    <recommendedName>
        <fullName evidence="1">Copper amine oxidase-like N-terminal domain-containing protein</fullName>
    </recommendedName>
</protein>
<dbReference type="InterPro" id="IPR012854">
    <property type="entry name" value="Cu_amine_oxidase-like_N"/>
</dbReference>
<reference evidence="2 3" key="1">
    <citation type="submission" date="2019-07" db="EMBL/GenBank/DDBJ databases">
        <title>Complete genome of Crassaminicella thermophila SY095.</title>
        <authorList>
            <person name="Li X."/>
        </authorList>
    </citation>
    <scope>NUCLEOTIDE SEQUENCE [LARGE SCALE GENOMIC DNA]</scope>
    <source>
        <strain evidence="2 3">SY095</strain>
    </source>
</reference>
<accession>A0A5C0SF41</accession>
<organism evidence="2 3">
    <name type="scientific">Crassaminicella thermophila</name>
    <dbReference type="NCBI Taxonomy" id="2599308"/>
    <lineage>
        <taxon>Bacteria</taxon>
        <taxon>Bacillati</taxon>
        <taxon>Bacillota</taxon>
        <taxon>Clostridia</taxon>
        <taxon>Eubacteriales</taxon>
        <taxon>Clostridiaceae</taxon>
        <taxon>Crassaminicella</taxon>
    </lineage>
</organism>
<dbReference type="SUPFAM" id="SSF55383">
    <property type="entry name" value="Copper amine oxidase, domain N"/>
    <property type="match status" value="1"/>
</dbReference>
<dbReference type="KEGG" id="crs:FQB35_11870"/>
<dbReference type="OrthoDB" id="9806267at2"/>
<sequence>MKRLLSILLVCIMIIGMGITAFGAKFERSTVEITDGTNGDTKEVPSVNLLMGGKDVYTDVPSLLYTIDGKSRTLVPIRFVVENLGANIEWNQQKKEATILTDKKKIVLKIDCDIATVNGKEYKLPNGVPAKLLGYQGNYRTMVPLRFIAEQLGMDVNWKQETTTAIVDLPKTIYNSY</sequence>
<dbReference type="EMBL" id="CP042243">
    <property type="protein sequence ID" value="QEK12961.1"/>
    <property type="molecule type" value="Genomic_DNA"/>
</dbReference>
<proteinExistence type="predicted"/>
<dbReference type="InterPro" id="IPR036582">
    <property type="entry name" value="Mao_N_sf"/>
</dbReference>
<dbReference type="Proteomes" id="UP000324646">
    <property type="component" value="Chromosome"/>
</dbReference>